<keyword evidence="3" id="KW-1185">Reference proteome</keyword>
<dbReference type="AlphaFoldDB" id="A0A9P1BVH9"/>
<dbReference type="EMBL" id="CAMXCT030000546">
    <property type="protein sequence ID" value="CAL4767556.1"/>
    <property type="molecule type" value="Genomic_DNA"/>
</dbReference>
<reference evidence="2" key="2">
    <citation type="submission" date="2024-04" db="EMBL/GenBank/DDBJ databases">
        <authorList>
            <person name="Chen Y."/>
            <person name="Shah S."/>
            <person name="Dougan E. K."/>
            <person name="Thang M."/>
            <person name="Chan C."/>
        </authorList>
    </citation>
    <scope>NUCLEOTIDE SEQUENCE [LARGE SCALE GENOMIC DNA]</scope>
</reference>
<protein>
    <submittedName>
        <fullName evidence="1">Uncharacterized protein</fullName>
    </submittedName>
</protein>
<organism evidence="1">
    <name type="scientific">Cladocopium goreaui</name>
    <dbReference type="NCBI Taxonomy" id="2562237"/>
    <lineage>
        <taxon>Eukaryota</taxon>
        <taxon>Sar</taxon>
        <taxon>Alveolata</taxon>
        <taxon>Dinophyceae</taxon>
        <taxon>Suessiales</taxon>
        <taxon>Symbiodiniaceae</taxon>
        <taxon>Cladocopium</taxon>
    </lineage>
</organism>
<gene>
    <name evidence="1" type="ORF">C1SCF055_LOCUS8137</name>
</gene>
<evidence type="ECO:0000313" key="2">
    <source>
        <dbReference type="EMBL" id="CAL1133619.1"/>
    </source>
</evidence>
<evidence type="ECO:0000313" key="3">
    <source>
        <dbReference type="Proteomes" id="UP001152797"/>
    </source>
</evidence>
<evidence type="ECO:0000313" key="1">
    <source>
        <dbReference type="EMBL" id="CAI3980244.1"/>
    </source>
</evidence>
<dbReference type="EMBL" id="CAMXCT020000546">
    <property type="protein sequence ID" value="CAL1133619.1"/>
    <property type="molecule type" value="Genomic_DNA"/>
</dbReference>
<proteinExistence type="predicted"/>
<name>A0A9P1BVH9_9DINO</name>
<dbReference type="EMBL" id="CAMXCT010000546">
    <property type="protein sequence ID" value="CAI3980244.1"/>
    <property type="molecule type" value="Genomic_DNA"/>
</dbReference>
<accession>A0A9P1BVH9</accession>
<dbReference type="OrthoDB" id="417451at2759"/>
<reference evidence="1" key="1">
    <citation type="submission" date="2022-10" db="EMBL/GenBank/DDBJ databases">
        <authorList>
            <person name="Chen Y."/>
            <person name="Dougan E. K."/>
            <person name="Chan C."/>
            <person name="Rhodes N."/>
            <person name="Thang M."/>
        </authorList>
    </citation>
    <scope>NUCLEOTIDE SEQUENCE</scope>
</reference>
<comment type="caution">
    <text evidence="1">The sequence shown here is derived from an EMBL/GenBank/DDBJ whole genome shotgun (WGS) entry which is preliminary data.</text>
</comment>
<sequence>MVLRLIAIIALARGQPVPDEQTAQQKALFAYHEERARAASAAATADVLQFLESDEFREVLRDCCADIAHETSMELLQRYRDEARSAELAHAFPANALASVWPDVTLKEMDFPWFLNEWQAALLQESFNTTGGPQVVNDLMQQQLYGCKAFKGPKPTWKEAAERLIYIAHNMRRIDFASIPSFGDVSAIFNTTYVQKMVIIAPYDTGQYGMACKHEGVPKGFPTPELNCSSWREVLGTLEHLDHLILPNLEMFGNWTAPGPSLSLNRTVKDHVRSLFQRSGISTARYEALPPEDIMEAMQYLEANILGNPRLPSSVKFLIGNVATLFGTVDGRRLQLLAQRWGWPLFWGMAGVLTQKSKMLIESFPGQRRFGDPVVGQLNATGSEEHFRELWMQVEHLRSTRNVTNADLDALWQQLSESQLLVEPLKASNPCPDHCVARALSGPCVCRENSRGQQNQQIVLV</sequence>
<dbReference type="Proteomes" id="UP001152797">
    <property type="component" value="Unassembled WGS sequence"/>
</dbReference>